<feature type="transmembrane region" description="Helical" evidence="1">
    <location>
        <begin position="67"/>
        <end position="93"/>
    </location>
</feature>
<name>A0A1H3L7H5_9BURK</name>
<evidence type="ECO:0000313" key="2">
    <source>
        <dbReference type="EMBL" id="SDY59855.1"/>
    </source>
</evidence>
<dbReference type="AlphaFoldDB" id="A0A1H3L7H5"/>
<accession>A0A1H3L7H5</accession>
<gene>
    <name evidence="2" type="ORF">SAMN05421547_10664</name>
</gene>
<keyword evidence="1" id="KW-0472">Membrane</keyword>
<evidence type="ECO:0000313" key="3">
    <source>
        <dbReference type="Proteomes" id="UP000183417"/>
    </source>
</evidence>
<dbReference type="Proteomes" id="UP000183417">
    <property type="component" value="Unassembled WGS sequence"/>
</dbReference>
<proteinExistence type="predicted"/>
<reference evidence="2 3" key="1">
    <citation type="submission" date="2016-10" db="EMBL/GenBank/DDBJ databases">
        <authorList>
            <person name="de Groot N.N."/>
        </authorList>
    </citation>
    <scope>NUCLEOTIDE SEQUENCE [LARGE SCALE GENOMIC DNA]</scope>
    <source>
        <strain evidence="2 3">LMG 24775</strain>
    </source>
</reference>
<evidence type="ECO:0000256" key="1">
    <source>
        <dbReference type="SAM" id="Phobius"/>
    </source>
</evidence>
<keyword evidence="1" id="KW-1133">Transmembrane helix</keyword>
<dbReference type="RefSeq" id="WP_016445570.1">
    <property type="nucleotide sequence ID" value="NZ_AP025556.1"/>
</dbReference>
<keyword evidence="1" id="KW-0812">Transmembrane</keyword>
<protein>
    <recommendedName>
        <fullName evidence="4">Transmembrane protein</fullName>
    </recommendedName>
</protein>
<dbReference type="Gene3D" id="1.25.40.10">
    <property type="entry name" value="Tetratricopeptide repeat domain"/>
    <property type="match status" value="1"/>
</dbReference>
<feature type="transmembrane region" description="Helical" evidence="1">
    <location>
        <begin position="33"/>
        <end position="55"/>
    </location>
</feature>
<dbReference type="GeneID" id="94690405"/>
<dbReference type="SUPFAM" id="SSF48452">
    <property type="entry name" value="TPR-like"/>
    <property type="match status" value="1"/>
</dbReference>
<dbReference type="InterPro" id="IPR011990">
    <property type="entry name" value="TPR-like_helical_dom_sf"/>
</dbReference>
<organism evidence="2 3">
    <name type="scientific">Delftia lacustris</name>
    <dbReference type="NCBI Taxonomy" id="558537"/>
    <lineage>
        <taxon>Bacteria</taxon>
        <taxon>Pseudomonadati</taxon>
        <taxon>Pseudomonadota</taxon>
        <taxon>Betaproteobacteria</taxon>
        <taxon>Burkholderiales</taxon>
        <taxon>Comamonadaceae</taxon>
        <taxon>Delftia</taxon>
    </lineage>
</organism>
<sequence>MLNLKLALGALAAEIASWSSLWLLRSQSDAALLGYLMAHGLASGLLALCLAPFLATSARSVRQRLALVALMGLFAYAVPVAGILGAVVATIALHTQRGPRGGQRFPVMPLPDFDPHQQSGTSRRQAGLQSFLANPNVPVASRMRAMVALGSVPGRIASPMLRTALGDSSEDLRLLAYSMLDAKEREISKTIHQELQLFEHARQSEGDAPCGPRGLQAARALTDLYAELVYQGVAQGDVRDHAIQQSLHYCDLVLAQRPDNALLLLRRGRLLHLQGRQVESLACYERSLALGMEPARVVPYQAELLFERREFAKAQALMRSLDIEHALPRLKPSIRYWSAS</sequence>
<evidence type="ECO:0008006" key="4">
    <source>
        <dbReference type="Google" id="ProtNLM"/>
    </source>
</evidence>
<dbReference type="EMBL" id="FNPE01000006">
    <property type="protein sequence ID" value="SDY59855.1"/>
    <property type="molecule type" value="Genomic_DNA"/>
</dbReference>